<dbReference type="InterPro" id="IPR035093">
    <property type="entry name" value="RelE/ParE_toxin_dom_sf"/>
</dbReference>
<reference evidence="4" key="1">
    <citation type="submission" date="2021-05" db="EMBL/GenBank/DDBJ databases">
        <authorList>
            <person name="Pietrasiak N."/>
            <person name="Ward R."/>
            <person name="Stajich J.E."/>
            <person name="Kurbessoian T."/>
        </authorList>
    </citation>
    <scope>NUCLEOTIDE SEQUENCE</scope>
    <source>
        <strain evidence="4">GSE-NOS-MK-12-04C</strain>
    </source>
</reference>
<dbReference type="Pfam" id="PF05016">
    <property type="entry name" value="ParE_toxin"/>
    <property type="match status" value="1"/>
</dbReference>
<dbReference type="Gene3D" id="3.30.2310.20">
    <property type="entry name" value="RelE-like"/>
    <property type="match status" value="1"/>
</dbReference>
<dbReference type="AlphaFoldDB" id="A0A951QPQ9"/>
<reference evidence="4" key="2">
    <citation type="journal article" date="2022" name="Microbiol. Resour. Announc.">
        <title>Metagenome Sequencing to Explore Phylogenomics of Terrestrial Cyanobacteria.</title>
        <authorList>
            <person name="Ward R.D."/>
            <person name="Stajich J.E."/>
            <person name="Johansen J.R."/>
            <person name="Huntemann M."/>
            <person name="Clum A."/>
            <person name="Foster B."/>
            <person name="Foster B."/>
            <person name="Roux S."/>
            <person name="Palaniappan K."/>
            <person name="Varghese N."/>
            <person name="Mukherjee S."/>
            <person name="Reddy T.B.K."/>
            <person name="Daum C."/>
            <person name="Copeland A."/>
            <person name="Chen I.A."/>
            <person name="Ivanova N.N."/>
            <person name="Kyrpides N.C."/>
            <person name="Shapiro N."/>
            <person name="Eloe-Fadrosh E.A."/>
            <person name="Pietrasiak N."/>
        </authorList>
    </citation>
    <scope>NUCLEOTIDE SEQUENCE</scope>
    <source>
        <strain evidence="4">GSE-NOS-MK-12-04C</strain>
    </source>
</reference>
<gene>
    <name evidence="4" type="ORF">KME60_20320</name>
</gene>
<proteinExistence type="inferred from homology"/>
<evidence type="ECO:0000256" key="1">
    <source>
        <dbReference type="ARBA" id="ARBA00006226"/>
    </source>
</evidence>
<comment type="caution">
    <text evidence="4">The sequence shown here is derived from an EMBL/GenBank/DDBJ whole genome shotgun (WGS) entry which is preliminary data.</text>
</comment>
<dbReference type="InterPro" id="IPR051803">
    <property type="entry name" value="TA_system_RelE-like_toxin"/>
</dbReference>
<dbReference type="EMBL" id="JAHHGZ010000023">
    <property type="protein sequence ID" value="MBW4669693.1"/>
    <property type="molecule type" value="Genomic_DNA"/>
</dbReference>
<dbReference type="PIRSF" id="PIRSF029218">
    <property type="entry name" value="ParE"/>
    <property type="match status" value="1"/>
</dbReference>
<keyword evidence="2" id="KW-1277">Toxin-antitoxin system</keyword>
<dbReference type="PANTHER" id="PTHR33755">
    <property type="entry name" value="TOXIN PARE1-RELATED"/>
    <property type="match status" value="1"/>
</dbReference>
<dbReference type="Proteomes" id="UP000729701">
    <property type="component" value="Unassembled WGS sequence"/>
</dbReference>
<evidence type="ECO:0000256" key="3">
    <source>
        <dbReference type="PIRNR" id="PIRNR029218"/>
    </source>
</evidence>
<dbReference type="NCBIfam" id="TIGR02385">
    <property type="entry name" value="RelE_StbE"/>
    <property type="match status" value="1"/>
</dbReference>
<organism evidence="4 5">
    <name type="scientific">Cyanomargarita calcarea GSE-NOS-MK-12-04C</name>
    <dbReference type="NCBI Taxonomy" id="2839659"/>
    <lineage>
        <taxon>Bacteria</taxon>
        <taxon>Bacillati</taxon>
        <taxon>Cyanobacteriota</taxon>
        <taxon>Cyanophyceae</taxon>
        <taxon>Nostocales</taxon>
        <taxon>Cyanomargaritaceae</taxon>
        <taxon>Cyanomargarita</taxon>
    </lineage>
</organism>
<evidence type="ECO:0000313" key="4">
    <source>
        <dbReference type="EMBL" id="MBW4669693.1"/>
    </source>
</evidence>
<sequence length="102" mass="11828">MSRFKISTQAAQDLEDIWSYVAKNNPRAADNLFDKLREMFAKLAKFPQMGQGRSDLALSLQSFPVRNYLIFYRTIEEGIEIVRIIHGSQDIEQIFKEVEDAD</sequence>
<dbReference type="InterPro" id="IPR028344">
    <property type="entry name" value="ParE1/4"/>
</dbReference>
<accession>A0A951QPQ9</accession>
<protein>
    <recommendedName>
        <fullName evidence="3">Toxin</fullName>
    </recommendedName>
</protein>
<dbReference type="InterPro" id="IPR007712">
    <property type="entry name" value="RelE/ParE_toxin"/>
</dbReference>
<comment type="similarity">
    <text evidence="1 3">Belongs to the RelE toxin family.</text>
</comment>
<name>A0A951QPQ9_9CYAN</name>
<dbReference type="PANTHER" id="PTHR33755:SF6">
    <property type="entry name" value="PLASMID STABILIZATION SYSTEM PROTEIN"/>
    <property type="match status" value="1"/>
</dbReference>
<evidence type="ECO:0000256" key="2">
    <source>
        <dbReference type="ARBA" id="ARBA00022649"/>
    </source>
</evidence>
<evidence type="ECO:0000313" key="5">
    <source>
        <dbReference type="Proteomes" id="UP000729701"/>
    </source>
</evidence>